<reference evidence="4" key="1">
    <citation type="journal article" date="2019" name="Int. J. Syst. Evol. Microbiol.">
        <title>The Global Catalogue of Microorganisms (GCM) 10K type strain sequencing project: providing services to taxonomists for standard genome sequencing and annotation.</title>
        <authorList>
            <consortium name="The Broad Institute Genomics Platform"/>
            <consortium name="The Broad Institute Genome Sequencing Center for Infectious Disease"/>
            <person name="Wu L."/>
            <person name="Ma J."/>
        </authorList>
    </citation>
    <scope>NUCLEOTIDE SEQUENCE [LARGE SCALE GENOMIC DNA]</scope>
    <source>
        <strain evidence="4">JCM 17810</strain>
    </source>
</reference>
<organism evidence="3 4">
    <name type="scientific">Georgenia halophila</name>
    <dbReference type="NCBI Taxonomy" id="620889"/>
    <lineage>
        <taxon>Bacteria</taxon>
        <taxon>Bacillati</taxon>
        <taxon>Actinomycetota</taxon>
        <taxon>Actinomycetes</taxon>
        <taxon>Micrococcales</taxon>
        <taxon>Bogoriellaceae</taxon>
        <taxon>Georgenia</taxon>
    </lineage>
</organism>
<evidence type="ECO:0000259" key="2">
    <source>
        <dbReference type="PROSITE" id="PS51736"/>
    </source>
</evidence>
<feature type="domain" description="Resolvase/invertase-type recombinase catalytic" evidence="2">
    <location>
        <begin position="1"/>
        <end position="14"/>
    </location>
</feature>
<protein>
    <recommendedName>
        <fullName evidence="2">Resolvase/invertase-type recombinase catalytic domain-containing protein</fullName>
    </recommendedName>
</protein>
<feature type="region of interest" description="Disordered" evidence="1">
    <location>
        <begin position="1"/>
        <end position="22"/>
    </location>
</feature>
<dbReference type="Proteomes" id="UP001500622">
    <property type="component" value="Unassembled WGS sequence"/>
</dbReference>
<keyword evidence="4" id="KW-1185">Reference proteome</keyword>
<evidence type="ECO:0000313" key="3">
    <source>
        <dbReference type="EMBL" id="GAA4418474.1"/>
    </source>
</evidence>
<dbReference type="EMBL" id="BAABGN010000002">
    <property type="protein sequence ID" value="GAA4418474.1"/>
    <property type="molecule type" value="Genomic_DNA"/>
</dbReference>
<accession>A0ABP8KY28</accession>
<name>A0ABP8KY28_9MICO</name>
<sequence>MRTREGMAVAKAKGRLRGKQPELSKAQEAHLVVLHRAGGHTTADIAELFGVARSTVYRAIQRAGATG</sequence>
<evidence type="ECO:0000256" key="1">
    <source>
        <dbReference type="SAM" id="MobiDB-lite"/>
    </source>
</evidence>
<dbReference type="InterPro" id="IPR006119">
    <property type="entry name" value="Resolv_N"/>
</dbReference>
<dbReference type="InterPro" id="IPR009057">
    <property type="entry name" value="Homeodomain-like_sf"/>
</dbReference>
<comment type="caution">
    <text evidence="3">The sequence shown here is derived from an EMBL/GenBank/DDBJ whole genome shotgun (WGS) entry which is preliminary data.</text>
</comment>
<dbReference type="Gene3D" id="1.10.10.60">
    <property type="entry name" value="Homeodomain-like"/>
    <property type="match status" value="1"/>
</dbReference>
<proteinExistence type="predicted"/>
<dbReference type="Pfam" id="PF13384">
    <property type="entry name" value="HTH_23"/>
    <property type="match status" value="1"/>
</dbReference>
<dbReference type="SUPFAM" id="SSF46689">
    <property type="entry name" value="Homeodomain-like"/>
    <property type="match status" value="1"/>
</dbReference>
<gene>
    <name evidence="3" type="ORF">GCM10023169_08090</name>
</gene>
<evidence type="ECO:0000313" key="4">
    <source>
        <dbReference type="Proteomes" id="UP001500622"/>
    </source>
</evidence>
<dbReference type="PROSITE" id="PS51736">
    <property type="entry name" value="RECOMBINASES_3"/>
    <property type="match status" value="1"/>
</dbReference>